<name>A0AAV7BC76_ENGPU</name>
<dbReference type="SUPFAM" id="SSF81321">
    <property type="entry name" value="Family A G protein-coupled receptor-like"/>
    <property type="match status" value="1"/>
</dbReference>
<dbReference type="AlphaFoldDB" id="A0AAV7BC76"/>
<dbReference type="GO" id="GO:0004982">
    <property type="term" value="F:N-formyl peptide receptor activity"/>
    <property type="evidence" value="ECO:0007669"/>
    <property type="project" value="TreeGrafter"/>
</dbReference>
<dbReference type="PANTHER" id="PTHR24225:SF73">
    <property type="entry name" value="C3A ANAPHYLATOXIN CHEMOTACTIC RECEPTOR-LIKE"/>
    <property type="match status" value="1"/>
</dbReference>
<keyword evidence="5 8" id="KW-0472">Membrane</keyword>
<keyword evidence="7" id="KW-0807">Transducer</keyword>
<keyword evidence="3 8" id="KW-1133">Transmembrane helix</keyword>
<proteinExistence type="predicted"/>
<evidence type="ECO:0000256" key="7">
    <source>
        <dbReference type="ARBA" id="ARBA00023224"/>
    </source>
</evidence>
<evidence type="ECO:0000313" key="9">
    <source>
        <dbReference type="EMBL" id="KAG8570089.1"/>
    </source>
</evidence>
<evidence type="ECO:0000256" key="3">
    <source>
        <dbReference type="ARBA" id="ARBA00022989"/>
    </source>
</evidence>
<dbReference type="EMBL" id="WNYA01000006">
    <property type="protein sequence ID" value="KAG8570089.1"/>
    <property type="molecule type" value="Genomic_DNA"/>
</dbReference>
<keyword evidence="10" id="KW-1185">Reference proteome</keyword>
<dbReference type="GO" id="GO:0005886">
    <property type="term" value="C:plasma membrane"/>
    <property type="evidence" value="ECO:0007669"/>
    <property type="project" value="TreeGrafter"/>
</dbReference>
<evidence type="ECO:0000313" key="10">
    <source>
        <dbReference type="Proteomes" id="UP000824782"/>
    </source>
</evidence>
<evidence type="ECO:0000256" key="8">
    <source>
        <dbReference type="SAM" id="Phobius"/>
    </source>
</evidence>
<dbReference type="PANTHER" id="PTHR24225">
    <property type="entry name" value="CHEMOTACTIC RECEPTOR"/>
    <property type="match status" value="1"/>
</dbReference>
<dbReference type="GO" id="GO:0004875">
    <property type="term" value="F:complement receptor activity"/>
    <property type="evidence" value="ECO:0007669"/>
    <property type="project" value="TreeGrafter"/>
</dbReference>
<evidence type="ECO:0000256" key="1">
    <source>
        <dbReference type="ARBA" id="ARBA00004141"/>
    </source>
</evidence>
<sequence>MCIIWYSVTLILGVIGNGLVIWITGFRMKTVNAVWFFNLAIADFVTCLSLPLRISEWALYYDIYYDHFLCTVGMTILFINMLCNLKRKFVKSIPIMLEKVLDERSDIDCGDTTATTMLQTVNQHLLVP</sequence>
<dbReference type="PRINTS" id="PR00237">
    <property type="entry name" value="GPCRRHODOPSN"/>
</dbReference>
<evidence type="ECO:0000256" key="2">
    <source>
        <dbReference type="ARBA" id="ARBA00022692"/>
    </source>
</evidence>
<evidence type="ECO:0000256" key="4">
    <source>
        <dbReference type="ARBA" id="ARBA00023040"/>
    </source>
</evidence>
<accession>A0AAV7BC76</accession>
<organism evidence="9 10">
    <name type="scientific">Engystomops pustulosus</name>
    <name type="common">Tungara frog</name>
    <name type="synonym">Physalaemus pustulosus</name>
    <dbReference type="NCBI Taxonomy" id="76066"/>
    <lineage>
        <taxon>Eukaryota</taxon>
        <taxon>Metazoa</taxon>
        <taxon>Chordata</taxon>
        <taxon>Craniata</taxon>
        <taxon>Vertebrata</taxon>
        <taxon>Euteleostomi</taxon>
        <taxon>Amphibia</taxon>
        <taxon>Batrachia</taxon>
        <taxon>Anura</taxon>
        <taxon>Neobatrachia</taxon>
        <taxon>Hyloidea</taxon>
        <taxon>Leptodactylidae</taxon>
        <taxon>Leiuperinae</taxon>
        <taxon>Engystomops</taxon>
    </lineage>
</organism>
<dbReference type="Proteomes" id="UP000824782">
    <property type="component" value="Unassembled WGS sequence"/>
</dbReference>
<comment type="subcellular location">
    <subcellularLocation>
        <location evidence="1">Membrane</location>
        <topology evidence="1">Multi-pass membrane protein</topology>
    </subcellularLocation>
</comment>
<keyword evidence="6" id="KW-0675">Receptor</keyword>
<keyword evidence="4" id="KW-0297">G-protein coupled receptor</keyword>
<gene>
    <name evidence="9" type="ORF">GDO81_014694</name>
</gene>
<feature type="transmembrane region" description="Helical" evidence="8">
    <location>
        <begin position="6"/>
        <end position="26"/>
    </location>
</feature>
<feature type="transmembrane region" description="Helical" evidence="8">
    <location>
        <begin position="33"/>
        <end position="52"/>
    </location>
</feature>
<keyword evidence="2 8" id="KW-0812">Transmembrane</keyword>
<feature type="transmembrane region" description="Helical" evidence="8">
    <location>
        <begin position="64"/>
        <end position="83"/>
    </location>
</feature>
<dbReference type="GO" id="GO:0007204">
    <property type="term" value="P:positive regulation of cytosolic calcium ion concentration"/>
    <property type="evidence" value="ECO:0007669"/>
    <property type="project" value="TreeGrafter"/>
</dbReference>
<protein>
    <recommendedName>
        <fullName evidence="11">G-protein coupled receptors family 1 profile domain-containing protein</fullName>
    </recommendedName>
</protein>
<dbReference type="GO" id="GO:0006954">
    <property type="term" value="P:inflammatory response"/>
    <property type="evidence" value="ECO:0007669"/>
    <property type="project" value="TreeGrafter"/>
</dbReference>
<comment type="caution">
    <text evidence="9">The sequence shown here is derived from an EMBL/GenBank/DDBJ whole genome shotgun (WGS) entry which is preliminary data.</text>
</comment>
<reference evidence="9" key="1">
    <citation type="thesis" date="2020" institute="ProQuest LLC" country="789 East Eisenhower Parkway, Ann Arbor, MI, USA">
        <title>Comparative Genomics and Chromosome Evolution.</title>
        <authorList>
            <person name="Mudd A.B."/>
        </authorList>
    </citation>
    <scope>NUCLEOTIDE SEQUENCE</scope>
    <source>
        <strain evidence="9">237g6f4</strain>
        <tissue evidence="9">Blood</tissue>
    </source>
</reference>
<dbReference type="Pfam" id="PF00001">
    <property type="entry name" value="7tm_1"/>
    <property type="match status" value="1"/>
</dbReference>
<evidence type="ECO:0000256" key="6">
    <source>
        <dbReference type="ARBA" id="ARBA00023170"/>
    </source>
</evidence>
<dbReference type="GO" id="GO:0007200">
    <property type="term" value="P:phospholipase C-activating G protein-coupled receptor signaling pathway"/>
    <property type="evidence" value="ECO:0007669"/>
    <property type="project" value="TreeGrafter"/>
</dbReference>
<dbReference type="Gene3D" id="1.20.1070.10">
    <property type="entry name" value="Rhodopsin 7-helix transmembrane proteins"/>
    <property type="match status" value="1"/>
</dbReference>
<dbReference type="InterPro" id="IPR000276">
    <property type="entry name" value="GPCR_Rhodpsn"/>
</dbReference>
<evidence type="ECO:0000256" key="5">
    <source>
        <dbReference type="ARBA" id="ARBA00023136"/>
    </source>
</evidence>
<dbReference type="InterPro" id="IPR000826">
    <property type="entry name" value="Formyl_rcpt-rel"/>
</dbReference>
<evidence type="ECO:0008006" key="11">
    <source>
        <dbReference type="Google" id="ProtNLM"/>
    </source>
</evidence>